<comment type="caution">
    <text evidence="1">The sequence shown here is derived from an EMBL/GenBank/DDBJ whole genome shotgun (WGS) entry which is preliminary data.</text>
</comment>
<proteinExistence type="predicted"/>
<reference evidence="1" key="2">
    <citation type="submission" date="2022-01" db="EMBL/GenBank/DDBJ databases">
        <authorList>
            <person name="Yamashiro T."/>
            <person name="Shiraishi A."/>
            <person name="Satake H."/>
            <person name="Nakayama K."/>
        </authorList>
    </citation>
    <scope>NUCLEOTIDE SEQUENCE</scope>
</reference>
<name>A0ABQ5IK31_9ASTR</name>
<dbReference type="Proteomes" id="UP001151760">
    <property type="component" value="Unassembled WGS sequence"/>
</dbReference>
<sequence>MIREGGNHKRSFEEGRSGLTDELTFPVIPRNQLADEPIILEGIIKGETHHPLGVIDLRVTMGRAGRNKTVLMEFAIIKCHSPYNVIIGRTRIRSLGAVGSTIHSMIKFSTNQGIVAVETTREALWECKQLERVQGS</sequence>
<organism evidence="1 2">
    <name type="scientific">Tanacetum coccineum</name>
    <dbReference type="NCBI Taxonomy" id="301880"/>
    <lineage>
        <taxon>Eukaryota</taxon>
        <taxon>Viridiplantae</taxon>
        <taxon>Streptophyta</taxon>
        <taxon>Embryophyta</taxon>
        <taxon>Tracheophyta</taxon>
        <taxon>Spermatophyta</taxon>
        <taxon>Magnoliopsida</taxon>
        <taxon>eudicotyledons</taxon>
        <taxon>Gunneridae</taxon>
        <taxon>Pentapetalae</taxon>
        <taxon>asterids</taxon>
        <taxon>campanulids</taxon>
        <taxon>Asterales</taxon>
        <taxon>Asteraceae</taxon>
        <taxon>Asteroideae</taxon>
        <taxon>Anthemideae</taxon>
        <taxon>Anthemidinae</taxon>
        <taxon>Tanacetum</taxon>
    </lineage>
</organism>
<evidence type="ECO:0000313" key="1">
    <source>
        <dbReference type="EMBL" id="GJT99716.1"/>
    </source>
</evidence>
<reference evidence="1" key="1">
    <citation type="journal article" date="2022" name="Int. J. Mol. Sci.">
        <title>Draft Genome of Tanacetum Coccineum: Genomic Comparison of Closely Related Tanacetum-Family Plants.</title>
        <authorList>
            <person name="Yamashiro T."/>
            <person name="Shiraishi A."/>
            <person name="Nakayama K."/>
            <person name="Satake H."/>
        </authorList>
    </citation>
    <scope>NUCLEOTIDE SEQUENCE</scope>
</reference>
<protein>
    <recommendedName>
        <fullName evidence="3">DNA helicase</fullName>
    </recommendedName>
</protein>
<gene>
    <name evidence="1" type="ORF">Tco_1110055</name>
</gene>
<evidence type="ECO:0008006" key="3">
    <source>
        <dbReference type="Google" id="ProtNLM"/>
    </source>
</evidence>
<evidence type="ECO:0000313" key="2">
    <source>
        <dbReference type="Proteomes" id="UP001151760"/>
    </source>
</evidence>
<dbReference type="PANTHER" id="PTHR33240">
    <property type="entry name" value="OS08G0508500 PROTEIN"/>
    <property type="match status" value="1"/>
</dbReference>
<keyword evidence="2" id="KW-1185">Reference proteome</keyword>
<dbReference type="EMBL" id="BQNB010020796">
    <property type="protein sequence ID" value="GJT99716.1"/>
    <property type="molecule type" value="Genomic_DNA"/>
</dbReference>
<accession>A0ABQ5IK31</accession>
<dbReference type="PANTHER" id="PTHR33240:SF15">
    <property type="entry name" value="GAG-PRO-LIKE PROTEIN"/>
    <property type="match status" value="1"/>
</dbReference>